<evidence type="ECO:0000256" key="1">
    <source>
        <dbReference type="ARBA" id="ARBA00005647"/>
    </source>
</evidence>
<dbReference type="GO" id="GO:0008422">
    <property type="term" value="F:beta-glucosidase activity"/>
    <property type="evidence" value="ECO:0007669"/>
    <property type="project" value="TreeGrafter"/>
</dbReference>
<dbReference type="Pfam" id="PF01246">
    <property type="entry name" value="Ribosomal_L24e"/>
    <property type="match status" value="1"/>
</dbReference>
<dbReference type="SUPFAM" id="SSF51445">
    <property type="entry name" value="(Trans)glycosidases"/>
    <property type="match status" value="1"/>
</dbReference>
<dbReference type="InterPro" id="IPR038630">
    <property type="entry name" value="L24e/L24_sf"/>
</dbReference>
<dbReference type="Gene3D" id="3.40.50.1700">
    <property type="entry name" value="Glycoside hydrolase family 3 C-terminal domain"/>
    <property type="match status" value="1"/>
</dbReference>
<dbReference type="AlphaFoldDB" id="A0A445D3V2"/>
<dbReference type="InterPro" id="IPR017853">
    <property type="entry name" value="GH"/>
</dbReference>
<dbReference type="EMBL" id="SDMP01000005">
    <property type="protein sequence ID" value="RYR57865.1"/>
    <property type="molecule type" value="Genomic_DNA"/>
</dbReference>
<keyword evidence="2" id="KW-0378">Hydrolase</keyword>
<dbReference type="InterPro" id="IPR036962">
    <property type="entry name" value="Glyco_hydro_3_N_sf"/>
</dbReference>
<keyword evidence="5" id="KW-1185">Reference proteome</keyword>
<feature type="domain" description="Large ribosomal subunit protein eL24-related N-terminal" evidence="3">
    <location>
        <begin position="243"/>
        <end position="276"/>
    </location>
</feature>
<proteinExistence type="inferred from homology"/>
<gene>
    <name evidence="4" type="ORF">Ahy_A05g023554</name>
</gene>
<evidence type="ECO:0000313" key="5">
    <source>
        <dbReference type="Proteomes" id="UP000289738"/>
    </source>
</evidence>
<organism evidence="4 5">
    <name type="scientific">Arachis hypogaea</name>
    <name type="common">Peanut</name>
    <dbReference type="NCBI Taxonomy" id="3818"/>
    <lineage>
        <taxon>Eukaryota</taxon>
        <taxon>Viridiplantae</taxon>
        <taxon>Streptophyta</taxon>
        <taxon>Embryophyta</taxon>
        <taxon>Tracheophyta</taxon>
        <taxon>Spermatophyta</taxon>
        <taxon>Magnoliopsida</taxon>
        <taxon>eudicotyledons</taxon>
        <taxon>Gunneridae</taxon>
        <taxon>Pentapetalae</taxon>
        <taxon>rosids</taxon>
        <taxon>fabids</taxon>
        <taxon>Fabales</taxon>
        <taxon>Fabaceae</taxon>
        <taxon>Papilionoideae</taxon>
        <taxon>50 kb inversion clade</taxon>
        <taxon>dalbergioids sensu lato</taxon>
        <taxon>Dalbergieae</taxon>
        <taxon>Pterocarpus clade</taxon>
        <taxon>Arachis</taxon>
    </lineage>
</organism>
<comment type="caution">
    <text evidence="4">The sequence shown here is derived from an EMBL/GenBank/DDBJ whole genome shotgun (WGS) entry which is preliminary data.</text>
</comment>
<name>A0A445D3V2_ARAHY</name>
<sequence>MTMCIVYSSSADTISLKCLKNVLIINYTKSTIQVYKCDTLASPEDDEILAGDRDATDMTEDKNVITFGGFLISDWEGLDRLCHPHGSNYPYCIKSAVNAGIDMVMVDLTFLVKSGEVPISRINDAVEQISRVKFAAGLFEFPFSDRSLLDMVGCKQHRDLAREAVRKSLVLLKNEKDISKPFLPLDRKAKRILVAGTHCGGWTKTWYGCSGRITIGKPLISLLFRHIFFSENLRTFVAFSTILKSKCHKNFKMKRNPRKVKWTKAYRQVHGKDMTQDSTFEFERKRNRPERYDRNLAENVLKAIPKIEKIRVTKEERHHKNRMKGKKEKIQKEAAKELEQGISLVKSPLALQKDPSLTLPQKIKVSVFQWQSEDNNAMEE</sequence>
<dbReference type="InterPro" id="IPR000988">
    <property type="entry name" value="Ribosomal_eL24-rel_N"/>
</dbReference>
<dbReference type="PANTHER" id="PTHR30620:SF33">
    <property type="entry name" value="BETA-D-GLUCAN EXOHYDROLASE-LIKE PROTEIN-RELATED"/>
    <property type="match status" value="1"/>
</dbReference>
<evidence type="ECO:0000259" key="3">
    <source>
        <dbReference type="Pfam" id="PF01246"/>
    </source>
</evidence>
<dbReference type="Gene3D" id="3.20.20.300">
    <property type="entry name" value="Glycoside hydrolase, family 3, N-terminal domain"/>
    <property type="match status" value="1"/>
</dbReference>
<reference evidence="4 5" key="1">
    <citation type="submission" date="2019-01" db="EMBL/GenBank/DDBJ databases">
        <title>Sequencing of cultivated peanut Arachis hypogaea provides insights into genome evolution and oil improvement.</title>
        <authorList>
            <person name="Chen X."/>
        </authorList>
    </citation>
    <scope>NUCLEOTIDE SEQUENCE [LARGE SCALE GENOMIC DNA]</scope>
    <source>
        <strain evidence="5">cv. Fuhuasheng</strain>
        <tissue evidence="4">Leaves</tissue>
    </source>
</reference>
<dbReference type="STRING" id="3818.A0A445D3V2"/>
<dbReference type="SUPFAM" id="SSF57716">
    <property type="entry name" value="Glucocorticoid receptor-like (DNA-binding domain)"/>
    <property type="match status" value="1"/>
</dbReference>
<dbReference type="InterPro" id="IPR051915">
    <property type="entry name" value="Cellulose_Degrad_GH3"/>
</dbReference>
<comment type="similarity">
    <text evidence="1">Belongs to the eukaryotic ribosomal protein eL24 family.</text>
</comment>
<accession>A0A445D3V2</accession>
<evidence type="ECO:0000313" key="4">
    <source>
        <dbReference type="EMBL" id="RYR57865.1"/>
    </source>
</evidence>
<dbReference type="PANTHER" id="PTHR30620">
    <property type="entry name" value="PERIPLASMIC BETA-GLUCOSIDASE-RELATED"/>
    <property type="match status" value="1"/>
</dbReference>
<dbReference type="InterPro" id="IPR036881">
    <property type="entry name" value="Glyco_hydro_3_C_sf"/>
</dbReference>
<dbReference type="Proteomes" id="UP000289738">
    <property type="component" value="Chromosome A05"/>
</dbReference>
<dbReference type="SUPFAM" id="SSF52279">
    <property type="entry name" value="Beta-D-glucan exohydrolase, C-terminal domain"/>
    <property type="match status" value="1"/>
</dbReference>
<evidence type="ECO:0000256" key="2">
    <source>
        <dbReference type="ARBA" id="ARBA00022801"/>
    </source>
</evidence>
<protein>
    <recommendedName>
        <fullName evidence="3">Large ribosomal subunit protein eL24-related N-terminal domain-containing protein</fullName>
    </recommendedName>
</protein>
<dbReference type="GO" id="GO:0009251">
    <property type="term" value="P:glucan catabolic process"/>
    <property type="evidence" value="ECO:0007669"/>
    <property type="project" value="TreeGrafter"/>
</dbReference>
<dbReference type="Gene3D" id="2.30.170.20">
    <property type="entry name" value="Ribosomal protein L24e"/>
    <property type="match status" value="1"/>
</dbReference>